<dbReference type="AlphaFoldDB" id="A0A2P2P4H2"/>
<evidence type="ECO:0000313" key="1">
    <source>
        <dbReference type="EMBL" id="MBX49632.1"/>
    </source>
</evidence>
<protein>
    <submittedName>
        <fullName evidence="1">Uncharacterized protein</fullName>
    </submittedName>
</protein>
<dbReference type="EMBL" id="GGEC01069148">
    <property type="protein sequence ID" value="MBX49632.1"/>
    <property type="molecule type" value="Transcribed_RNA"/>
</dbReference>
<sequence>MVRHQLKDQETRSGVYIIIISSKSLNHCCRNFCNQFGYSSELIKKEPIW</sequence>
<organism evidence="1">
    <name type="scientific">Rhizophora mucronata</name>
    <name type="common">Asiatic mangrove</name>
    <dbReference type="NCBI Taxonomy" id="61149"/>
    <lineage>
        <taxon>Eukaryota</taxon>
        <taxon>Viridiplantae</taxon>
        <taxon>Streptophyta</taxon>
        <taxon>Embryophyta</taxon>
        <taxon>Tracheophyta</taxon>
        <taxon>Spermatophyta</taxon>
        <taxon>Magnoliopsida</taxon>
        <taxon>eudicotyledons</taxon>
        <taxon>Gunneridae</taxon>
        <taxon>Pentapetalae</taxon>
        <taxon>rosids</taxon>
        <taxon>fabids</taxon>
        <taxon>Malpighiales</taxon>
        <taxon>Rhizophoraceae</taxon>
        <taxon>Rhizophora</taxon>
    </lineage>
</organism>
<accession>A0A2P2P4H2</accession>
<proteinExistence type="predicted"/>
<name>A0A2P2P4H2_RHIMU</name>
<reference evidence="1" key="1">
    <citation type="submission" date="2018-02" db="EMBL/GenBank/DDBJ databases">
        <title>Rhizophora mucronata_Transcriptome.</title>
        <authorList>
            <person name="Meera S.P."/>
            <person name="Sreeshan A."/>
            <person name="Augustine A."/>
        </authorList>
    </citation>
    <scope>NUCLEOTIDE SEQUENCE</scope>
    <source>
        <tissue evidence="1">Leaf</tissue>
    </source>
</reference>